<organism evidence="2 3">
    <name type="scientific">Glonium stellatum</name>
    <dbReference type="NCBI Taxonomy" id="574774"/>
    <lineage>
        <taxon>Eukaryota</taxon>
        <taxon>Fungi</taxon>
        <taxon>Dikarya</taxon>
        <taxon>Ascomycota</taxon>
        <taxon>Pezizomycotina</taxon>
        <taxon>Dothideomycetes</taxon>
        <taxon>Pleosporomycetidae</taxon>
        <taxon>Gloniales</taxon>
        <taxon>Gloniaceae</taxon>
        <taxon>Glonium</taxon>
    </lineage>
</organism>
<feature type="compositionally biased region" description="Polar residues" evidence="1">
    <location>
        <begin position="196"/>
        <end position="206"/>
    </location>
</feature>
<feature type="compositionally biased region" description="Acidic residues" evidence="1">
    <location>
        <begin position="153"/>
        <end position="177"/>
    </location>
</feature>
<feature type="compositionally biased region" description="Basic and acidic residues" evidence="1">
    <location>
        <begin position="270"/>
        <end position="283"/>
    </location>
</feature>
<feature type="compositionally biased region" description="Basic and acidic residues" evidence="1">
    <location>
        <begin position="291"/>
        <end position="301"/>
    </location>
</feature>
<evidence type="ECO:0000313" key="2">
    <source>
        <dbReference type="EMBL" id="OCL11546.1"/>
    </source>
</evidence>
<dbReference type="GO" id="GO:0000462">
    <property type="term" value="P:maturation of SSU-rRNA from tricistronic rRNA transcript (SSU-rRNA, 5.8S rRNA, LSU-rRNA)"/>
    <property type="evidence" value="ECO:0007669"/>
    <property type="project" value="TreeGrafter"/>
</dbReference>
<sequence length="376" mass="42236">MQQLSTMDNSLPALLSILTTSLDSALTVLPDETTILPPKEGISLLDVKNELLLSYLQNLVFLIVLKLRSQFKHSTSENQSEDEPLDIQDEVVKKLVELRVYLEKGVRPLEGRLKYQIDKVIRAADDAARSAVQTSSDHRQRPSHAQKQAHNEDSEDSEVDHTEEESSGSVSPDEEINELSFRPNPAAFIRPKQLAAKSTTDDSTNDGIYKPPRITPTALPIIRGREERDARRPTKSATLDEFIATELSTAPMAEPSIGSTIVSGGRHTKSQREREEEAERQTYEEANFVRLPKESKKERAQKGHRSRDGGYGGEEWRMLGAGLDRIETLTQKKGGASGALERSRKRPIQDGPRGTGAEFGERFEKRRKMQSRTRRR</sequence>
<keyword evidence="3" id="KW-1185">Reference proteome</keyword>
<dbReference type="EMBL" id="KV749029">
    <property type="protein sequence ID" value="OCL11546.1"/>
    <property type="molecule type" value="Genomic_DNA"/>
</dbReference>
<dbReference type="Pfam" id="PF04000">
    <property type="entry name" value="Sas10_Utp3"/>
    <property type="match status" value="1"/>
</dbReference>
<reference evidence="2 3" key="1">
    <citation type="journal article" date="2016" name="Nat. Commun.">
        <title>Ectomycorrhizal ecology is imprinted in the genome of the dominant symbiotic fungus Cenococcum geophilum.</title>
        <authorList>
            <consortium name="DOE Joint Genome Institute"/>
            <person name="Peter M."/>
            <person name="Kohler A."/>
            <person name="Ohm R.A."/>
            <person name="Kuo A."/>
            <person name="Krutzmann J."/>
            <person name="Morin E."/>
            <person name="Arend M."/>
            <person name="Barry K.W."/>
            <person name="Binder M."/>
            <person name="Choi C."/>
            <person name="Clum A."/>
            <person name="Copeland A."/>
            <person name="Grisel N."/>
            <person name="Haridas S."/>
            <person name="Kipfer T."/>
            <person name="LaButti K."/>
            <person name="Lindquist E."/>
            <person name="Lipzen A."/>
            <person name="Maire R."/>
            <person name="Meier B."/>
            <person name="Mihaltcheva S."/>
            <person name="Molinier V."/>
            <person name="Murat C."/>
            <person name="Poggeler S."/>
            <person name="Quandt C.A."/>
            <person name="Sperisen C."/>
            <person name="Tritt A."/>
            <person name="Tisserant E."/>
            <person name="Crous P.W."/>
            <person name="Henrissat B."/>
            <person name="Nehls U."/>
            <person name="Egli S."/>
            <person name="Spatafora J.W."/>
            <person name="Grigoriev I.V."/>
            <person name="Martin F.M."/>
        </authorList>
    </citation>
    <scope>NUCLEOTIDE SEQUENCE [LARGE SCALE GENOMIC DNA]</scope>
    <source>
        <strain evidence="2 3">CBS 207.34</strain>
    </source>
</reference>
<evidence type="ECO:0000313" key="3">
    <source>
        <dbReference type="Proteomes" id="UP000250140"/>
    </source>
</evidence>
<dbReference type="Proteomes" id="UP000250140">
    <property type="component" value="Unassembled WGS sequence"/>
</dbReference>
<dbReference type="GO" id="GO:0032040">
    <property type="term" value="C:small-subunit processome"/>
    <property type="evidence" value="ECO:0007669"/>
    <property type="project" value="TreeGrafter"/>
</dbReference>
<feature type="region of interest" description="Disordered" evidence="1">
    <location>
        <begin position="128"/>
        <end position="215"/>
    </location>
</feature>
<name>A0A8E2F7I0_9PEZI</name>
<dbReference type="AlphaFoldDB" id="A0A8E2F7I0"/>
<protein>
    <submittedName>
        <fullName evidence="2">U3 small nucleolar ribonucleo protein LCP5</fullName>
    </submittedName>
</protein>
<gene>
    <name evidence="2" type="ORF">AOQ84DRAFT_353011</name>
</gene>
<dbReference type="OrthoDB" id="203440at2759"/>
<feature type="compositionally biased region" description="Basic residues" evidence="1">
    <location>
        <begin position="365"/>
        <end position="376"/>
    </location>
</feature>
<dbReference type="PANTHER" id="PTHR13237">
    <property type="entry name" value="SOMETHING ABOUT SILENCING PROTEIN 10-RELATED"/>
    <property type="match status" value="1"/>
</dbReference>
<evidence type="ECO:0000256" key="1">
    <source>
        <dbReference type="SAM" id="MobiDB-lite"/>
    </source>
</evidence>
<accession>A0A8E2F7I0</accession>
<proteinExistence type="predicted"/>
<dbReference type="PANTHER" id="PTHR13237:SF9">
    <property type="entry name" value="NEUROGUIDIN"/>
    <property type="match status" value="1"/>
</dbReference>
<dbReference type="InterPro" id="IPR007146">
    <property type="entry name" value="Sas10/Utp3/C1D"/>
</dbReference>
<feature type="region of interest" description="Disordered" evidence="1">
    <location>
        <begin position="248"/>
        <end position="376"/>
    </location>
</feature>